<dbReference type="Proteomes" id="UP000572817">
    <property type="component" value="Unassembled WGS sequence"/>
</dbReference>
<dbReference type="CDD" id="cd01612">
    <property type="entry name" value="Ubl_ATG12"/>
    <property type="match status" value="1"/>
</dbReference>
<evidence type="ECO:0000256" key="8">
    <source>
        <dbReference type="ARBA" id="ARBA00023006"/>
    </source>
</evidence>
<reference evidence="13" key="1">
    <citation type="submission" date="2020-04" db="EMBL/GenBank/DDBJ databases">
        <title>Genome Assembly and Annotation of Botryosphaeria dothidea sdau 11-99, a Latent Pathogen of Apple Fruit Ring Rot in China.</title>
        <authorList>
            <person name="Yu C."/>
            <person name="Diao Y."/>
            <person name="Lu Q."/>
            <person name="Zhao J."/>
            <person name="Cui S."/>
            <person name="Peng C."/>
            <person name="He B."/>
            <person name="Liu H."/>
        </authorList>
    </citation>
    <scope>NUCLEOTIDE SEQUENCE [LARGE SCALE GENOMIC DNA]</scope>
    <source>
        <strain evidence="13">Sdau11-99</strain>
    </source>
</reference>
<evidence type="ECO:0000256" key="7">
    <source>
        <dbReference type="ARBA" id="ARBA00022927"/>
    </source>
</evidence>
<accession>A0A8H4IX13</accession>
<dbReference type="Gene3D" id="3.10.20.90">
    <property type="entry name" value="Phosphatidylinositol 3-kinase Catalytic Subunit, Chain A, domain 1"/>
    <property type="match status" value="1"/>
</dbReference>
<dbReference type="InterPro" id="IPR029071">
    <property type="entry name" value="Ubiquitin-like_domsf"/>
</dbReference>
<feature type="compositionally biased region" description="Low complexity" evidence="11">
    <location>
        <begin position="1"/>
        <end position="10"/>
    </location>
</feature>
<evidence type="ECO:0000313" key="13">
    <source>
        <dbReference type="EMBL" id="KAF4309141.1"/>
    </source>
</evidence>
<sequence length="198" mass="21320">MSSPPTSSSSHLPHRPAVPEQQLDSASPASPAPLDPNSPVAADSPSTPGDATASGEQEAADLPMTMAASVMLTSLPRDARSALEGAGEVGVDKGEFFFFFSSFSFFWLISLLVKIHFRAVGSAPALRQPVRKLSSTARFESVVRFLRKQLRLQDHESVFCYVNSVFAPGLDEGIGNLWRCFKTKDELVVAYSITPAFG</sequence>
<evidence type="ECO:0000256" key="11">
    <source>
        <dbReference type="SAM" id="MobiDB-lite"/>
    </source>
</evidence>
<name>A0A8H4IX13_9PEZI</name>
<dbReference type="SUPFAM" id="SSF54236">
    <property type="entry name" value="Ubiquitin-like"/>
    <property type="match status" value="1"/>
</dbReference>
<dbReference type="GO" id="GO:0034045">
    <property type="term" value="C:phagophore assembly site membrane"/>
    <property type="evidence" value="ECO:0007669"/>
    <property type="project" value="UniProtKB-SubCell"/>
</dbReference>
<evidence type="ECO:0000256" key="2">
    <source>
        <dbReference type="ARBA" id="ARBA00007778"/>
    </source>
</evidence>
<dbReference type="GO" id="GO:0034727">
    <property type="term" value="P:piecemeal microautophagy of the nucleus"/>
    <property type="evidence" value="ECO:0007669"/>
    <property type="project" value="TreeGrafter"/>
</dbReference>
<protein>
    <recommendedName>
        <fullName evidence="3 10">Ubiquitin-like protein ATG12</fullName>
    </recommendedName>
</protein>
<dbReference type="PANTHER" id="PTHR13385:SF0">
    <property type="entry name" value="UBIQUITIN-LIKE PROTEIN ATG12"/>
    <property type="match status" value="1"/>
</dbReference>
<organism evidence="13 14">
    <name type="scientific">Botryosphaeria dothidea</name>
    <dbReference type="NCBI Taxonomy" id="55169"/>
    <lineage>
        <taxon>Eukaryota</taxon>
        <taxon>Fungi</taxon>
        <taxon>Dikarya</taxon>
        <taxon>Ascomycota</taxon>
        <taxon>Pezizomycotina</taxon>
        <taxon>Dothideomycetes</taxon>
        <taxon>Dothideomycetes incertae sedis</taxon>
        <taxon>Botryosphaeriales</taxon>
        <taxon>Botryosphaeriaceae</taxon>
        <taxon>Botryosphaeria</taxon>
    </lineage>
</organism>
<keyword evidence="7 10" id="KW-0653">Protein transport</keyword>
<keyword evidence="9 10" id="KW-0472">Membrane</keyword>
<comment type="subunit">
    <text evidence="10">Forms a conjugate with ATG5.</text>
</comment>
<evidence type="ECO:0000256" key="5">
    <source>
        <dbReference type="ARBA" id="ARBA00022499"/>
    </source>
</evidence>
<dbReference type="GO" id="GO:0061723">
    <property type="term" value="P:glycophagy"/>
    <property type="evidence" value="ECO:0007669"/>
    <property type="project" value="TreeGrafter"/>
</dbReference>
<dbReference type="OrthoDB" id="10003551at2759"/>
<keyword evidence="12" id="KW-0812">Transmembrane</keyword>
<gene>
    <name evidence="13" type="ORF">GTA08_BOTSDO01948</name>
</gene>
<dbReference type="InterPro" id="IPR007242">
    <property type="entry name" value="Atg12"/>
</dbReference>
<evidence type="ECO:0000256" key="3">
    <source>
        <dbReference type="ARBA" id="ARBA00015875"/>
    </source>
</evidence>
<dbReference type="GO" id="GO:0000045">
    <property type="term" value="P:autophagosome assembly"/>
    <property type="evidence" value="ECO:0007669"/>
    <property type="project" value="InterPro"/>
</dbReference>
<keyword evidence="4 10" id="KW-0813">Transport</keyword>
<evidence type="ECO:0000256" key="4">
    <source>
        <dbReference type="ARBA" id="ARBA00022448"/>
    </source>
</evidence>
<comment type="subcellular location">
    <subcellularLocation>
        <location evidence="1 10">Preautophagosomal structure membrane</location>
        <topology evidence="1 10">Peripheral membrane protein</topology>
    </subcellularLocation>
</comment>
<keyword evidence="5 10" id="KW-1017">Isopeptide bond</keyword>
<feature type="region of interest" description="Disordered" evidence="11">
    <location>
        <begin position="1"/>
        <end position="56"/>
    </location>
</feature>
<evidence type="ECO:0000256" key="6">
    <source>
        <dbReference type="ARBA" id="ARBA00022786"/>
    </source>
</evidence>
<dbReference type="GO" id="GO:0015031">
    <property type="term" value="P:protein transport"/>
    <property type="evidence" value="ECO:0007669"/>
    <property type="project" value="UniProtKB-KW"/>
</dbReference>
<dbReference type="GO" id="GO:0034274">
    <property type="term" value="C:Atg12-Atg5-Atg16 complex"/>
    <property type="evidence" value="ECO:0007669"/>
    <property type="project" value="TreeGrafter"/>
</dbReference>
<keyword evidence="14" id="KW-1185">Reference proteome</keyword>
<comment type="function">
    <text evidence="10">Ubiquitin-like protein involved in cytoplasm to vacuole transport (Cvt), autophagy vesicles formation, mitophagy, and nucleophagy.</text>
</comment>
<dbReference type="GO" id="GO:0019776">
    <property type="term" value="F:Atg8-family ligase activity"/>
    <property type="evidence" value="ECO:0007669"/>
    <property type="project" value="TreeGrafter"/>
</dbReference>
<evidence type="ECO:0000256" key="9">
    <source>
        <dbReference type="ARBA" id="ARBA00023136"/>
    </source>
</evidence>
<dbReference type="FunFam" id="3.10.20.90:FF:000148">
    <property type="entry name" value="Ubiquitin-like protein ATG12"/>
    <property type="match status" value="1"/>
</dbReference>
<evidence type="ECO:0000256" key="10">
    <source>
        <dbReference type="RuleBase" id="RU361201"/>
    </source>
</evidence>
<keyword evidence="8 10" id="KW-0072">Autophagy</keyword>
<dbReference type="AlphaFoldDB" id="A0A8H4IX13"/>
<comment type="caution">
    <text evidence="13">The sequence shown here is derived from an EMBL/GenBank/DDBJ whole genome shotgun (WGS) entry which is preliminary data.</text>
</comment>
<keyword evidence="12" id="KW-1133">Transmembrane helix</keyword>
<dbReference type="PANTHER" id="PTHR13385">
    <property type="entry name" value="AUTOPHAGY PROTEIN 12"/>
    <property type="match status" value="1"/>
</dbReference>
<dbReference type="Pfam" id="PF04110">
    <property type="entry name" value="APG12"/>
    <property type="match status" value="1"/>
</dbReference>
<comment type="similarity">
    <text evidence="2 10">Belongs to the ATG12 family.</text>
</comment>
<dbReference type="GO" id="GO:0097352">
    <property type="term" value="P:autophagosome maturation"/>
    <property type="evidence" value="ECO:0007669"/>
    <property type="project" value="TreeGrafter"/>
</dbReference>
<dbReference type="EMBL" id="WWBZ02000016">
    <property type="protein sequence ID" value="KAF4309141.1"/>
    <property type="molecule type" value="Genomic_DNA"/>
</dbReference>
<dbReference type="GO" id="GO:0000422">
    <property type="term" value="P:autophagy of mitochondrion"/>
    <property type="evidence" value="ECO:0007669"/>
    <property type="project" value="TreeGrafter"/>
</dbReference>
<evidence type="ECO:0000256" key="12">
    <source>
        <dbReference type="SAM" id="Phobius"/>
    </source>
</evidence>
<dbReference type="GO" id="GO:0000421">
    <property type="term" value="C:autophagosome membrane"/>
    <property type="evidence" value="ECO:0007669"/>
    <property type="project" value="TreeGrafter"/>
</dbReference>
<feature type="transmembrane region" description="Helical" evidence="12">
    <location>
        <begin position="96"/>
        <end position="117"/>
    </location>
</feature>
<keyword evidence="6 10" id="KW-0833">Ubl conjugation pathway</keyword>
<evidence type="ECO:0000313" key="14">
    <source>
        <dbReference type="Proteomes" id="UP000572817"/>
    </source>
</evidence>
<proteinExistence type="inferred from homology"/>
<evidence type="ECO:0000256" key="1">
    <source>
        <dbReference type="ARBA" id="ARBA00004623"/>
    </source>
</evidence>